<reference evidence="3 4" key="1">
    <citation type="submission" date="2015-02" db="EMBL/GenBank/DDBJ databases">
        <title>Draft genome sequences of ten Microbacterium spp. with emphasis on heavy metal contaminated environments.</title>
        <authorList>
            <person name="Corretto E."/>
        </authorList>
    </citation>
    <scope>NUCLEOTIDE SEQUENCE [LARGE SCALE GENOMIC DNA]</scope>
    <source>
        <strain evidence="3 4">BEL4b</strain>
    </source>
</reference>
<dbReference type="GO" id="GO:0008688">
    <property type="term" value="F:3-(3-hydroxyphenyl)propionate hydroxylase activity"/>
    <property type="evidence" value="ECO:0007669"/>
    <property type="project" value="UniProtKB-EC"/>
</dbReference>
<sequence length="380" mass="40562">MRDHEVVIIGAGPVGLMLACLLAQEGIDAVVLERHDGADDRVRAIGIHPPGLRALDAVGLGADARAAALRLEGGDVFSRGRVLASVDFSEERPVHVLPQPVTTALLRDRLLGMGGWRLQQGRSVEHVREDADRVTLTLAGDGVRSEVTASLVVAADGVRSSVRANLGARWRGRPGAAIYTMVDVTDGSAGRRAALYCEPDGLVESFPLPGGGRRWVLRHARTGDLGQGEGPEQAASSLRQGIEDRTGIRPDIPEDATISVFRASQHLAGPLETQRVALLGDAAHEVSPIGGQGMNLGWLDARRLAETIVRGRANGRFDLAGYERQVRRTARAAQRRSAFYMAMGCPAGAATVRAREALIRTLGSTPLRRWSAGLITMRSS</sequence>
<dbReference type="PANTHER" id="PTHR43476">
    <property type="entry name" value="3-(3-HYDROXY-PHENYL)PROPIONATE/3-HYDROXYCINNAMIC ACID HYDROXYLASE"/>
    <property type="match status" value="1"/>
</dbReference>
<dbReference type="RefSeq" id="WP_156153210.1">
    <property type="nucleotide sequence ID" value="NZ_JYIW01000026.1"/>
</dbReference>
<gene>
    <name evidence="3" type="primary">mhpA</name>
    <name evidence="3" type="ORF">RS83_02577</name>
</gene>
<dbReference type="GO" id="GO:0019622">
    <property type="term" value="P:3-(3-hydroxy)phenylpropionate catabolic process"/>
    <property type="evidence" value="ECO:0007669"/>
    <property type="project" value="TreeGrafter"/>
</dbReference>
<organism evidence="3 4">
    <name type="scientific">Microbacterium oxydans</name>
    <dbReference type="NCBI Taxonomy" id="82380"/>
    <lineage>
        <taxon>Bacteria</taxon>
        <taxon>Bacillati</taxon>
        <taxon>Actinomycetota</taxon>
        <taxon>Actinomycetes</taxon>
        <taxon>Micrococcales</taxon>
        <taxon>Microbacteriaceae</taxon>
        <taxon>Microbacterium</taxon>
    </lineage>
</organism>
<protein>
    <submittedName>
        <fullName evidence="3">3-(3-hydroxy-phenyl)propionate/3-hydroxycinnamic acid hydroxylase</fullName>
        <ecNumber evidence="3">1.14.13.127</ecNumber>
    </submittedName>
</protein>
<evidence type="ECO:0000313" key="3">
    <source>
        <dbReference type="EMBL" id="KJL27529.1"/>
    </source>
</evidence>
<evidence type="ECO:0000256" key="1">
    <source>
        <dbReference type="ARBA" id="ARBA00023002"/>
    </source>
</evidence>
<keyword evidence="1 3" id="KW-0560">Oxidoreductase</keyword>
<dbReference type="EC" id="1.14.13.127" evidence="3"/>
<dbReference type="SUPFAM" id="SSF51905">
    <property type="entry name" value="FAD/NAD(P)-binding domain"/>
    <property type="match status" value="1"/>
</dbReference>
<dbReference type="PANTHER" id="PTHR43476:SF3">
    <property type="entry name" value="FAD-BINDING MONOOXYGENASE"/>
    <property type="match status" value="1"/>
</dbReference>
<dbReference type="PRINTS" id="PR00420">
    <property type="entry name" value="RNGMNOXGNASE"/>
</dbReference>
<comment type="caution">
    <text evidence="3">The sequence shown here is derived from an EMBL/GenBank/DDBJ whole genome shotgun (WGS) entry which is preliminary data.</text>
</comment>
<dbReference type="EMBL" id="JYIW01000026">
    <property type="protein sequence ID" value="KJL27529.1"/>
    <property type="molecule type" value="Genomic_DNA"/>
</dbReference>
<dbReference type="Proteomes" id="UP000033640">
    <property type="component" value="Unassembled WGS sequence"/>
</dbReference>
<dbReference type="Pfam" id="PF01494">
    <property type="entry name" value="FAD_binding_3"/>
    <property type="match status" value="1"/>
</dbReference>
<dbReference type="OrthoDB" id="4246007at2"/>
<evidence type="ECO:0000259" key="2">
    <source>
        <dbReference type="Pfam" id="PF01494"/>
    </source>
</evidence>
<dbReference type="InterPro" id="IPR036188">
    <property type="entry name" value="FAD/NAD-bd_sf"/>
</dbReference>
<name>A0A0F0L4B7_9MICO</name>
<dbReference type="InterPro" id="IPR050631">
    <property type="entry name" value="PheA/TfdB_FAD_monoxygenase"/>
</dbReference>
<dbReference type="PATRIC" id="fig|82380.11.peg.2615"/>
<proteinExistence type="predicted"/>
<evidence type="ECO:0000313" key="4">
    <source>
        <dbReference type="Proteomes" id="UP000033640"/>
    </source>
</evidence>
<feature type="domain" description="FAD-binding" evidence="2">
    <location>
        <begin position="4"/>
        <end position="336"/>
    </location>
</feature>
<dbReference type="InterPro" id="IPR002938">
    <property type="entry name" value="FAD-bd"/>
</dbReference>
<accession>A0A0F0L4B7</accession>
<dbReference type="Gene3D" id="3.50.50.60">
    <property type="entry name" value="FAD/NAD(P)-binding domain"/>
    <property type="match status" value="1"/>
</dbReference>
<dbReference type="GO" id="GO:0071949">
    <property type="term" value="F:FAD binding"/>
    <property type="evidence" value="ECO:0007669"/>
    <property type="project" value="InterPro"/>
</dbReference>
<dbReference type="AlphaFoldDB" id="A0A0F0L4B7"/>
<dbReference type="Gene3D" id="3.30.70.2450">
    <property type="match status" value="1"/>
</dbReference>
<dbReference type="PROSITE" id="PS51257">
    <property type="entry name" value="PROKAR_LIPOPROTEIN"/>
    <property type="match status" value="1"/>
</dbReference>